<dbReference type="NCBIfam" id="TIGR01934">
    <property type="entry name" value="MenG_MenH_UbiE"/>
    <property type="match status" value="1"/>
</dbReference>
<evidence type="ECO:0000313" key="6">
    <source>
        <dbReference type="EMBL" id="BEQ15948.1"/>
    </source>
</evidence>
<dbReference type="InterPro" id="IPR004033">
    <property type="entry name" value="UbiE/COQ5_MeTrFase"/>
</dbReference>
<keyword evidence="7" id="KW-1185">Reference proteome</keyword>
<comment type="pathway">
    <text evidence="5">Quinol/quinone metabolism; menaquinone biosynthesis; menaquinol from 1,4-dihydroxy-2-naphthoate: step 2/2.</text>
</comment>
<dbReference type="PANTHER" id="PTHR43591">
    <property type="entry name" value="METHYLTRANSFERASE"/>
    <property type="match status" value="1"/>
</dbReference>
<dbReference type="GO" id="GO:0032259">
    <property type="term" value="P:methylation"/>
    <property type="evidence" value="ECO:0007669"/>
    <property type="project" value="UniProtKB-KW"/>
</dbReference>
<dbReference type="RefSeq" id="WP_338601107.1">
    <property type="nucleotide sequence ID" value="NZ_AP028679.1"/>
</dbReference>
<dbReference type="GO" id="GO:0008425">
    <property type="term" value="F:2-methoxy-6-polyprenyl-1,4-benzoquinol methyltransferase activity"/>
    <property type="evidence" value="ECO:0007669"/>
    <property type="project" value="TreeGrafter"/>
</dbReference>
<dbReference type="PROSITE" id="PS01183">
    <property type="entry name" value="UBIE_1"/>
    <property type="match status" value="1"/>
</dbReference>
<comment type="function">
    <text evidence="5">Methyltransferase required for the conversion of demethylmenaquinol (DMKH2) to menaquinol (MKH2).</text>
</comment>
<proteinExistence type="inferred from homology"/>
<keyword evidence="4 5" id="KW-0949">S-adenosyl-L-methionine</keyword>
<gene>
    <name evidence="6" type="primary">ubiE</name>
    <name evidence="5" type="synonym">menG</name>
    <name evidence="6" type="ORF">FAK_30140</name>
</gene>
<dbReference type="PANTHER" id="PTHR43591:SF24">
    <property type="entry name" value="2-METHOXY-6-POLYPRENYL-1,4-BENZOQUINOL METHYLASE, MITOCHONDRIAL"/>
    <property type="match status" value="1"/>
</dbReference>
<dbReference type="AlphaFoldDB" id="A0AAU9EFK2"/>
<dbReference type="Pfam" id="PF01209">
    <property type="entry name" value="Ubie_methyltran"/>
    <property type="match status" value="1"/>
</dbReference>
<dbReference type="EMBL" id="AP028679">
    <property type="protein sequence ID" value="BEQ15948.1"/>
    <property type="molecule type" value="Genomic_DNA"/>
</dbReference>
<dbReference type="PROSITE" id="PS01184">
    <property type="entry name" value="UBIE_2"/>
    <property type="match status" value="1"/>
</dbReference>
<dbReference type="GO" id="GO:0009234">
    <property type="term" value="P:menaquinone biosynthetic process"/>
    <property type="evidence" value="ECO:0007669"/>
    <property type="project" value="UniProtKB-UniRule"/>
</dbReference>
<feature type="binding site" evidence="5">
    <location>
        <position position="75"/>
    </location>
    <ligand>
        <name>S-adenosyl-L-methionine</name>
        <dbReference type="ChEBI" id="CHEBI:59789"/>
    </ligand>
</feature>
<accession>A0AAU9EFK2</accession>
<evidence type="ECO:0000313" key="7">
    <source>
        <dbReference type="Proteomes" id="UP001366166"/>
    </source>
</evidence>
<reference evidence="7" key="1">
    <citation type="journal article" date="2023" name="Arch. Microbiol.">
        <title>Desulfoferula mesophilus gen. nov. sp. nov., a mesophilic sulfate-reducing bacterium isolated from a brackish lake sediment.</title>
        <authorList>
            <person name="Watanabe T."/>
            <person name="Yabe T."/>
            <person name="Tsuji J.M."/>
            <person name="Fukui M."/>
        </authorList>
    </citation>
    <scope>NUCLEOTIDE SEQUENCE [LARGE SCALE GENOMIC DNA]</scope>
    <source>
        <strain evidence="7">12FAK</strain>
    </source>
</reference>
<dbReference type="Gene3D" id="3.40.50.150">
    <property type="entry name" value="Vaccinia Virus protein VP39"/>
    <property type="match status" value="1"/>
</dbReference>
<keyword evidence="3 5" id="KW-0808">Transferase</keyword>
<evidence type="ECO:0000256" key="2">
    <source>
        <dbReference type="ARBA" id="ARBA00022603"/>
    </source>
</evidence>
<dbReference type="Proteomes" id="UP001366166">
    <property type="component" value="Chromosome"/>
</dbReference>
<dbReference type="InterPro" id="IPR023576">
    <property type="entry name" value="UbiE/COQ5_MeTrFase_CS"/>
</dbReference>
<evidence type="ECO:0000256" key="1">
    <source>
        <dbReference type="ARBA" id="ARBA00022428"/>
    </source>
</evidence>
<dbReference type="EC" id="2.1.1.163" evidence="5"/>
<keyword evidence="1 5" id="KW-0474">Menaquinone biosynthesis</keyword>
<dbReference type="KEGG" id="dmp:FAK_30140"/>
<comment type="similarity">
    <text evidence="5">Belongs to the class I-like SAM-binding methyltransferase superfamily. MenG/UbiE family.</text>
</comment>
<name>A0AAU9EFK2_9BACT</name>
<protein>
    <recommendedName>
        <fullName evidence="5">Demethylmenaquinone methyltransferase</fullName>
        <ecNumber evidence="5">2.1.1.163</ecNumber>
    </recommendedName>
</protein>
<comment type="catalytic activity">
    <reaction evidence="5">
        <text>a 2-demethylmenaquinol + S-adenosyl-L-methionine = a menaquinol + S-adenosyl-L-homocysteine + H(+)</text>
        <dbReference type="Rhea" id="RHEA:42640"/>
        <dbReference type="Rhea" id="RHEA-COMP:9539"/>
        <dbReference type="Rhea" id="RHEA-COMP:9563"/>
        <dbReference type="ChEBI" id="CHEBI:15378"/>
        <dbReference type="ChEBI" id="CHEBI:18151"/>
        <dbReference type="ChEBI" id="CHEBI:55437"/>
        <dbReference type="ChEBI" id="CHEBI:57856"/>
        <dbReference type="ChEBI" id="CHEBI:59789"/>
        <dbReference type="EC" id="2.1.1.163"/>
    </reaction>
</comment>
<dbReference type="SUPFAM" id="SSF53335">
    <property type="entry name" value="S-adenosyl-L-methionine-dependent methyltransferases"/>
    <property type="match status" value="1"/>
</dbReference>
<dbReference type="CDD" id="cd02440">
    <property type="entry name" value="AdoMet_MTases"/>
    <property type="match status" value="1"/>
</dbReference>
<sequence>MVKEHFEAVARHYDLANNIMSLGLHRPWKKLAVQILDPRPGQRLADICGGTADLALLAQRHRAAQGQSGTAVVYDLNRTMLELGRAKARRSAHGGGISFVQGDAQNLALADGSVDEVMVGFGVRNLADMAQGFREMARVLRPGGRLVCLEFSQPSAAWFAWLYDLYSCLLMPLVGRVFTGSWSTYSYLAGSIRRFPAPDELGRVIREAGFSRVGWRRLSGGIATIHWARKP</sequence>
<dbReference type="PROSITE" id="PS51608">
    <property type="entry name" value="SAM_MT_UBIE"/>
    <property type="match status" value="1"/>
</dbReference>
<dbReference type="InterPro" id="IPR029063">
    <property type="entry name" value="SAM-dependent_MTases_sf"/>
</dbReference>
<evidence type="ECO:0000256" key="5">
    <source>
        <dbReference type="HAMAP-Rule" id="MF_01813"/>
    </source>
</evidence>
<dbReference type="GO" id="GO:0043770">
    <property type="term" value="F:demethylmenaquinone methyltransferase activity"/>
    <property type="evidence" value="ECO:0007669"/>
    <property type="project" value="UniProtKB-UniRule"/>
</dbReference>
<keyword evidence="2 5" id="KW-0489">Methyltransferase</keyword>
<keyword evidence="6" id="KW-0830">Ubiquinone</keyword>
<evidence type="ECO:0000256" key="4">
    <source>
        <dbReference type="ARBA" id="ARBA00022691"/>
    </source>
</evidence>
<feature type="binding site" evidence="5">
    <location>
        <position position="51"/>
    </location>
    <ligand>
        <name>S-adenosyl-L-methionine</name>
        <dbReference type="ChEBI" id="CHEBI:59789"/>
    </ligand>
</feature>
<comment type="caution">
    <text evidence="5">Lacks conserved residue(s) required for the propagation of feature annotation.</text>
</comment>
<dbReference type="HAMAP" id="MF_01813">
    <property type="entry name" value="MenG_UbiE_methyltr"/>
    <property type="match status" value="1"/>
</dbReference>
<organism evidence="6 7">
    <name type="scientific">Desulfoferula mesophila</name>
    <dbReference type="NCBI Taxonomy" id="3058419"/>
    <lineage>
        <taxon>Bacteria</taxon>
        <taxon>Pseudomonadati</taxon>
        <taxon>Thermodesulfobacteriota</taxon>
        <taxon>Desulfarculia</taxon>
        <taxon>Desulfarculales</taxon>
        <taxon>Desulfarculaceae</taxon>
        <taxon>Desulfoferula</taxon>
    </lineage>
</organism>
<evidence type="ECO:0000256" key="3">
    <source>
        <dbReference type="ARBA" id="ARBA00022679"/>
    </source>
</evidence>
<feature type="binding site" evidence="5">
    <location>
        <begin position="103"/>
        <end position="104"/>
    </location>
    <ligand>
        <name>S-adenosyl-L-methionine</name>
        <dbReference type="ChEBI" id="CHEBI:59789"/>
    </ligand>
</feature>